<dbReference type="Pfam" id="PF00078">
    <property type="entry name" value="RVT_1"/>
    <property type="match status" value="1"/>
</dbReference>
<proteinExistence type="predicted"/>
<dbReference type="Proteomes" id="UP000321393">
    <property type="component" value="Unassembled WGS sequence"/>
</dbReference>
<dbReference type="PANTHER" id="PTHR33116:SF78">
    <property type="entry name" value="OS12G0587133 PROTEIN"/>
    <property type="match status" value="1"/>
</dbReference>
<evidence type="ECO:0000313" key="2">
    <source>
        <dbReference type="EMBL" id="KAA0037454.1"/>
    </source>
</evidence>
<evidence type="ECO:0000313" key="4">
    <source>
        <dbReference type="Proteomes" id="UP000321393"/>
    </source>
</evidence>
<accession>A0A5D3BV09</accession>
<dbReference type="AlphaFoldDB" id="A0A5D3BV09"/>
<comment type="caution">
    <text evidence="3">The sequence shown here is derived from an EMBL/GenBank/DDBJ whole genome shotgun (WGS) entry which is preliminary data.</text>
</comment>
<protein>
    <submittedName>
        <fullName evidence="3">LINE-1 retrotransposable element ORF2 protein</fullName>
    </submittedName>
</protein>
<dbReference type="OrthoDB" id="1434716at2759"/>
<name>A0A5D3BV09_CUCMM</name>
<evidence type="ECO:0000313" key="5">
    <source>
        <dbReference type="Proteomes" id="UP000321947"/>
    </source>
</evidence>
<sequence>MINSICDTNGNLVHTKEAITDVFQSYYQDIFSKKHKEEFLIDNLDWKPISSLHHSHLCKPFEEPEIKKTIISISNEKAPGPDVSQCFSTKCSGHTLRETYPESFRISIIKWKNKKTKGFVLKLDLEKAFDKISWRFIDFILEKKNFPDKWRRWIKACISNVHYSILINGNPKGRIKACRGIRQGDPLSPFIFVLAMDYLSRLLLHLEARGDNDSYIDNLQMALSLFERASGLKFNHSKSTISPVNIPADRTTYISNKLERSQKTDSWRYSQISKGGRLTLIKSSLTSLPTYQLSTFRAPVSVYKEIEKHWRDFLWKGNQERQSSNLINWKTCTSPKEWGGLGITKLKDTNKALLCKWMWRYHTEPNPLWKRCIDAKYSKDHQGDIPTVAPRLFSLSNLQNATVKEAWDQSIGDWNIYPRRPLNDREAQYWKNIKISMPPYEATEAKANLFGVLKTKTNMQLHQQKT</sequence>
<dbReference type="InterPro" id="IPR043502">
    <property type="entry name" value="DNA/RNA_pol_sf"/>
</dbReference>
<dbReference type="SUPFAM" id="SSF56672">
    <property type="entry name" value="DNA/RNA polymerases"/>
    <property type="match status" value="1"/>
</dbReference>
<gene>
    <name evidence="3" type="ORF">E5676_scaffold808G00170</name>
    <name evidence="2" type="ORF">E6C27_scaffold277G00420</name>
</gene>
<dbReference type="PANTHER" id="PTHR33116">
    <property type="entry name" value="REVERSE TRANSCRIPTASE ZINC-BINDING DOMAIN-CONTAINING PROTEIN-RELATED-RELATED"/>
    <property type="match status" value="1"/>
</dbReference>
<dbReference type="STRING" id="1194695.A0A5D3BV09"/>
<reference evidence="4 5" key="1">
    <citation type="submission" date="2019-08" db="EMBL/GenBank/DDBJ databases">
        <title>Draft genome sequences of two oriental melons (Cucumis melo L. var makuwa).</title>
        <authorList>
            <person name="Kwon S.-Y."/>
        </authorList>
    </citation>
    <scope>NUCLEOTIDE SEQUENCE [LARGE SCALE GENOMIC DNA]</scope>
    <source>
        <strain evidence="5">cv. Chang Bougi</strain>
        <strain evidence="4">cv. SW 3</strain>
        <tissue evidence="3">Leaf</tissue>
    </source>
</reference>
<dbReference type="EMBL" id="SSTE01018921">
    <property type="protein sequence ID" value="KAA0037454.1"/>
    <property type="molecule type" value="Genomic_DNA"/>
</dbReference>
<feature type="domain" description="Reverse transcriptase" evidence="1">
    <location>
        <begin position="112"/>
        <end position="205"/>
    </location>
</feature>
<dbReference type="EMBL" id="SSTD01015940">
    <property type="protein sequence ID" value="TYK01929.1"/>
    <property type="molecule type" value="Genomic_DNA"/>
</dbReference>
<dbReference type="InterPro" id="IPR000477">
    <property type="entry name" value="RT_dom"/>
</dbReference>
<evidence type="ECO:0000313" key="3">
    <source>
        <dbReference type="EMBL" id="TYK01929.1"/>
    </source>
</evidence>
<organism evidence="3 5">
    <name type="scientific">Cucumis melo var. makuwa</name>
    <name type="common">Oriental melon</name>
    <dbReference type="NCBI Taxonomy" id="1194695"/>
    <lineage>
        <taxon>Eukaryota</taxon>
        <taxon>Viridiplantae</taxon>
        <taxon>Streptophyta</taxon>
        <taxon>Embryophyta</taxon>
        <taxon>Tracheophyta</taxon>
        <taxon>Spermatophyta</taxon>
        <taxon>Magnoliopsida</taxon>
        <taxon>eudicotyledons</taxon>
        <taxon>Gunneridae</taxon>
        <taxon>Pentapetalae</taxon>
        <taxon>rosids</taxon>
        <taxon>fabids</taxon>
        <taxon>Cucurbitales</taxon>
        <taxon>Cucurbitaceae</taxon>
        <taxon>Benincaseae</taxon>
        <taxon>Cucumis</taxon>
    </lineage>
</organism>
<evidence type="ECO:0000259" key="1">
    <source>
        <dbReference type="Pfam" id="PF00078"/>
    </source>
</evidence>
<dbReference type="Proteomes" id="UP000321947">
    <property type="component" value="Unassembled WGS sequence"/>
</dbReference>